<sequence length="169" mass="18431">MSPSMVSSADWVLPSPVAAAPAPFIEQFAEKEGTLKDAVEIGKKISDLYHRSFNKADLHYGNSFCAYCSGTPSHPAHTCPARSARAVRPCGPCLREGTECQACHKSLLWQCIGGVPDQQILLMPFEDAHPEDDEHILGIIDKLIDLDPYGTKPLTRLVTGTRETERGLA</sequence>
<dbReference type="Proteomes" id="UP000219338">
    <property type="component" value="Unassembled WGS sequence"/>
</dbReference>
<reference evidence="2" key="1">
    <citation type="journal article" date="2017" name="Nat. Ecol. Evol.">
        <title>Genome expansion and lineage-specific genetic innovations in the forest pathogenic fungi Armillaria.</title>
        <authorList>
            <person name="Sipos G."/>
            <person name="Prasanna A.N."/>
            <person name="Walter M.C."/>
            <person name="O'Connor E."/>
            <person name="Balint B."/>
            <person name="Krizsan K."/>
            <person name="Kiss B."/>
            <person name="Hess J."/>
            <person name="Varga T."/>
            <person name="Slot J."/>
            <person name="Riley R."/>
            <person name="Boka B."/>
            <person name="Rigling D."/>
            <person name="Barry K."/>
            <person name="Lee J."/>
            <person name="Mihaltcheva S."/>
            <person name="LaButti K."/>
            <person name="Lipzen A."/>
            <person name="Waldron R."/>
            <person name="Moloney N.M."/>
            <person name="Sperisen C."/>
            <person name="Kredics L."/>
            <person name="Vagvoelgyi C."/>
            <person name="Patrignani A."/>
            <person name="Fitzpatrick D."/>
            <person name="Nagy I."/>
            <person name="Doyle S."/>
            <person name="Anderson J.B."/>
            <person name="Grigoriev I.V."/>
            <person name="Gueldener U."/>
            <person name="Muensterkoetter M."/>
            <person name="Nagy L.G."/>
        </authorList>
    </citation>
    <scope>NUCLEOTIDE SEQUENCE [LARGE SCALE GENOMIC DNA]</scope>
    <source>
        <strain evidence="2">C18/9</strain>
    </source>
</reference>
<dbReference type="OMA" id="IRGQREY"/>
<accession>A0A284SD50</accession>
<gene>
    <name evidence="1" type="ORF">ARMOST_22550</name>
</gene>
<organism evidence="1 2">
    <name type="scientific">Armillaria ostoyae</name>
    <name type="common">Armillaria root rot fungus</name>
    <dbReference type="NCBI Taxonomy" id="47428"/>
    <lineage>
        <taxon>Eukaryota</taxon>
        <taxon>Fungi</taxon>
        <taxon>Dikarya</taxon>
        <taxon>Basidiomycota</taxon>
        <taxon>Agaricomycotina</taxon>
        <taxon>Agaricomycetes</taxon>
        <taxon>Agaricomycetidae</taxon>
        <taxon>Agaricales</taxon>
        <taxon>Marasmiineae</taxon>
        <taxon>Physalacriaceae</taxon>
        <taxon>Armillaria</taxon>
    </lineage>
</organism>
<keyword evidence="2" id="KW-1185">Reference proteome</keyword>
<proteinExistence type="predicted"/>
<dbReference type="EMBL" id="FUEG01000078">
    <property type="protein sequence ID" value="SJL18947.1"/>
    <property type="molecule type" value="Genomic_DNA"/>
</dbReference>
<name>A0A284SD50_ARMOS</name>
<dbReference type="OrthoDB" id="3052332at2759"/>
<evidence type="ECO:0000313" key="2">
    <source>
        <dbReference type="Proteomes" id="UP000219338"/>
    </source>
</evidence>
<evidence type="ECO:0000313" key="1">
    <source>
        <dbReference type="EMBL" id="SJL18947.1"/>
    </source>
</evidence>
<dbReference type="AlphaFoldDB" id="A0A284SD50"/>
<protein>
    <submittedName>
        <fullName evidence="1">Uncharacterized protein</fullName>
    </submittedName>
</protein>